<dbReference type="SUPFAM" id="SSF52279">
    <property type="entry name" value="Beta-D-glucan exohydrolase, C-terminal domain"/>
    <property type="match status" value="1"/>
</dbReference>
<feature type="signal peptide" evidence="2">
    <location>
        <begin position="1"/>
        <end position="21"/>
    </location>
</feature>
<evidence type="ECO:0000313" key="4">
    <source>
        <dbReference type="Proteomes" id="UP000518752"/>
    </source>
</evidence>
<evidence type="ECO:0000313" key="3">
    <source>
        <dbReference type="EMBL" id="KAF5372829.1"/>
    </source>
</evidence>
<keyword evidence="2" id="KW-0732">Signal</keyword>
<dbReference type="InterPro" id="IPR036881">
    <property type="entry name" value="Glyco_hydro_3_C_sf"/>
</dbReference>
<dbReference type="OrthoDB" id="47059at2759"/>
<gene>
    <name evidence="3" type="ORF">D9757_011125</name>
</gene>
<evidence type="ECO:0000256" key="1">
    <source>
        <dbReference type="ARBA" id="ARBA00022801"/>
    </source>
</evidence>
<reference evidence="3 4" key="1">
    <citation type="journal article" date="2020" name="ISME J.">
        <title>Uncovering the hidden diversity of litter-decomposition mechanisms in mushroom-forming fungi.</title>
        <authorList>
            <person name="Floudas D."/>
            <person name="Bentzer J."/>
            <person name="Ahren D."/>
            <person name="Johansson T."/>
            <person name="Persson P."/>
            <person name="Tunlid A."/>
        </authorList>
    </citation>
    <scope>NUCLEOTIDE SEQUENCE [LARGE SCALE GENOMIC DNA]</scope>
    <source>
        <strain evidence="3 4">CBS 406.79</strain>
    </source>
</reference>
<feature type="chain" id="PRO_5034473245" evidence="2">
    <location>
        <begin position="22"/>
        <end position="101"/>
    </location>
</feature>
<keyword evidence="4" id="KW-1185">Reference proteome</keyword>
<evidence type="ECO:0000256" key="2">
    <source>
        <dbReference type="SAM" id="SignalP"/>
    </source>
</evidence>
<proteinExistence type="predicted"/>
<keyword evidence="1" id="KW-0378">Hydrolase</keyword>
<dbReference type="GO" id="GO:0005975">
    <property type="term" value="P:carbohydrate metabolic process"/>
    <property type="evidence" value="ECO:0007669"/>
    <property type="project" value="InterPro"/>
</dbReference>
<sequence>MTGRAKVTIVLILSMLPSIPGFTNRLVSEILAANRRTVVINQSGSAVTFPWIEQASTVLQVAFYGGNELGNGGKVLEQKSAIARRYLELYLELQKNRAMEM</sequence>
<dbReference type="Gene3D" id="3.40.50.1700">
    <property type="entry name" value="Glycoside hydrolase family 3 C-terminal domain"/>
    <property type="match status" value="1"/>
</dbReference>
<dbReference type="GO" id="GO:0004553">
    <property type="term" value="F:hydrolase activity, hydrolyzing O-glycosyl compounds"/>
    <property type="evidence" value="ECO:0007669"/>
    <property type="project" value="InterPro"/>
</dbReference>
<protein>
    <submittedName>
        <fullName evidence="3">Uncharacterized protein</fullName>
    </submittedName>
</protein>
<dbReference type="EMBL" id="JAACJN010000108">
    <property type="protein sequence ID" value="KAF5372829.1"/>
    <property type="molecule type" value="Genomic_DNA"/>
</dbReference>
<name>A0A8H5GX39_9AGAR</name>
<dbReference type="AlphaFoldDB" id="A0A8H5GX39"/>
<dbReference type="Proteomes" id="UP000518752">
    <property type="component" value="Unassembled WGS sequence"/>
</dbReference>
<accession>A0A8H5GX39</accession>
<comment type="caution">
    <text evidence="3">The sequence shown here is derived from an EMBL/GenBank/DDBJ whole genome shotgun (WGS) entry which is preliminary data.</text>
</comment>
<organism evidence="3 4">
    <name type="scientific">Collybiopsis confluens</name>
    <dbReference type="NCBI Taxonomy" id="2823264"/>
    <lineage>
        <taxon>Eukaryota</taxon>
        <taxon>Fungi</taxon>
        <taxon>Dikarya</taxon>
        <taxon>Basidiomycota</taxon>
        <taxon>Agaricomycotina</taxon>
        <taxon>Agaricomycetes</taxon>
        <taxon>Agaricomycetidae</taxon>
        <taxon>Agaricales</taxon>
        <taxon>Marasmiineae</taxon>
        <taxon>Omphalotaceae</taxon>
        <taxon>Collybiopsis</taxon>
    </lineage>
</organism>